<protein>
    <submittedName>
        <fullName evidence="1">Uncharacterized protein</fullName>
    </submittedName>
</protein>
<accession>A0A2P2N6W9</accession>
<dbReference type="EMBL" id="GGEC01057760">
    <property type="protein sequence ID" value="MBX38244.1"/>
    <property type="molecule type" value="Transcribed_RNA"/>
</dbReference>
<proteinExistence type="predicted"/>
<organism evidence="1">
    <name type="scientific">Rhizophora mucronata</name>
    <name type="common">Asiatic mangrove</name>
    <dbReference type="NCBI Taxonomy" id="61149"/>
    <lineage>
        <taxon>Eukaryota</taxon>
        <taxon>Viridiplantae</taxon>
        <taxon>Streptophyta</taxon>
        <taxon>Embryophyta</taxon>
        <taxon>Tracheophyta</taxon>
        <taxon>Spermatophyta</taxon>
        <taxon>Magnoliopsida</taxon>
        <taxon>eudicotyledons</taxon>
        <taxon>Gunneridae</taxon>
        <taxon>Pentapetalae</taxon>
        <taxon>rosids</taxon>
        <taxon>fabids</taxon>
        <taxon>Malpighiales</taxon>
        <taxon>Rhizophoraceae</taxon>
        <taxon>Rhizophora</taxon>
    </lineage>
</organism>
<evidence type="ECO:0000313" key="1">
    <source>
        <dbReference type="EMBL" id="MBX38244.1"/>
    </source>
</evidence>
<reference evidence="1" key="1">
    <citation type="submission" date="2018-02" db="EMBL/GenBank/DDBJ databases">
        <title>Rhizophora mucronata_Transcriptome.</title>
        <authorList>
            <person name="Meera S.P."/>
            <person name="Sreeshan A."/>
            <person name="Augustine A."/>
        </authorList>
    </citation>
    <scope>NUCLEOTIDE SEQUENCE</scope>
    <source>
        <tissue evidence="1">Leaf</tissue>
    </source>
</reference>
<dbReference type="AlphaFoldDB" id="A0A2P2N6W9"/>
<sequence length="19" mass="2190">MNLLGLRKLCKTTKITLEN</sequence>
<name>A0A2P2N6W9_RHIMU</name>